<keyword evidence="5" id="KW-1185">Reference proteome</keyword>
<dbReference type="Gene3D" id="1.10.10.10">
    <property type="entry name" value="Winged helix-like DNA-binding domain superfamily/Winged helix DNA-binding domain"/>
    <property type="match status" value="1"/>
</dbReference>
<dbReference type="RefSeq" id="WP_377523488.1">
    <property type="nucleotide sequence ID" value="NZ_JAQFVF010000079.1"/>
</dbReference>
<gene>
    <name evidence="4" type="ORF">ACFPOG_02400</name>
</gene>
<dbReference type="EMBL" id="JBHSMJ010000005">
    <property type="protein sequence ID" value="MFC5447092.1"/>
    <property type="molecule type" value="Genomic_DNA"/>
</dbReference>
<dbReference type="InterPro" id="IPR000600">
    <property type="entry name" value="ROK"/>
</dbReference>
<dbReference type="InterPro" id="IPR043129">
    <property type="entry name" value="ATPase_NBD"/>
</dbReference>
<name>A0ABW0K333_9BACL</name>
<dbReference type="SUPFAM" id="SSF53067">
    <property type="entry name" value="Actin-like ATPase domain"/>
    <property type="match status" value="1"/>
</dbReference>
<keyword evidence="3" id="KW-0859">Xylose metabolism</keyword>
<dbReference type="InterPro" id="IPR036388">
    <property type="entry name" value="WH-like_DNA-bd_sf"/>
</dbReference>
<comment type="similarity">
    <text evidence="2">Belongs to the ROK (NagC/XylR) family.</text>
</comment>
<evidence type="ECO:0000313" key="5">
    <source>
        <dbReference type="Proteomes" id="UP001596044"/>
    </source>
</evidence>
<organism evidence="4 5">
    <name type="scientific">Paenibacillus aestuarii</name>
    <dbReference type="NCBI Taxonomy" id="516965"/>
    <lineage>
        <taxon>Bacteria</taxon>
        <taxon>Bacillati</taxon>
        <taxon>Bacillota</taxon>
        <taxon>Bacilli</taxon>
        <taxon>Bacillales</taxon>
        <taxon>Paenibacillaceae</taxon>
        <taxon>Paenibacillus</taxon>
    </lineage>
</organism>
<dbReference type="Pfam" id="PF00480">
    <property type="entry name" value="ROK"/>
    <property type="match status" value="1"/>
</dbReference>
<dbReference type="SUPFAM" id="SSF46785">
    <property type="entry name" value="Winged helix' DNA-binding domain"/>
    <property type="match status" value="1"/>
</dbReference>
<accession>A0ABW0K333</accession>
<evidence type="ECO:0000313" key="4">
    <source>
        <dbReference type="EMBL" id="MFC5447092.1"/>
    </source>
</evidence>
<evidence type="ECO:0000256" key="1">
    <source>
        <dbReference type="ARBA" id="ARBA00002486"/>
    </source>
</evidence>
<reference evidence="5" key="1">
    <citation type="journal article" date="2019" name="Int. J. Syst. Evol. Microbiol.">
        <title>The Global Catalogue of Microorganisms (GCM) 10K type strain sequencing project: providing services to taxonomists for standard genome sequencing and annotation.</title>
        <authorList>
            <consortium name="The Broad Institute Genomics Platform"/>
            <consortium name="The Broad Institute Genome Sequencing Center for Infectious Disease"/>
            <person name="Wu L."/>
            <person name="Ma J."/>
        </authorList>
    </citation>
    <scope>NUCLEOTIDE SEQUENCE [LARGE SCALE GENOMIC DNA]</scope>
    <source>
        <strain evidence="5">KACC 11904</strain>
    </source>
</reference>
<dbReference type="Proteomes" id="UP001596044">
    <property type="component" value="Unassembled WGS sequence"/>
</dbReference>
<dbReference type="InterPro" id="IPR036390">
    <property type="entry name" value="WH_DNA-bd_sf"/>
</dbReference>
<dbReference type="PANTHER" id="PTHR18964:SF149">
    <property type="entry name" value="BIFUNCTIONAL UDP-N-ACETYLGLUCOSAMINE 2-EPIMERASE_N-ACETYLMANNOSAMINE KINASE"/>
    <property type="match status" value="1"/>
</dbReference>
<dbReference type="PANTHER" id="PTHR18964">
    <property type="entry name" value="ROK (REPRESSOR, ORF, KINASE) FAMILY"/>
    <property type="match status" value="1"/>
</dbReference>
<proteinExistence type="inferred from homology"/>
<dbReference type="Gene3D" id="3.30.420.40">
    <property type="match status" value="2"/>
</dbReference>
<dbReference type="CDD" id="cd23763">
    <property type="entry name" value="ASKHA_ATPase_ROK"/>
    <property type="match status" value="1"/>
</dbReference>
<keyword evidence="3" id="KW-0119">Carbohydrate metabolism</keyword>
<comment type="function">
    <text evidence="1">Transcriptional repressor of xylose-utilizing enzymes.</text>
</comment>
<evidence type="ECO:0000256" key="3">
    <source>
        <dbReference type="ARBA" id="ARBA00022629"/>
    </source>
</evidence>
<comment type="caution">
    <text evidence="4">The sequence shown here is derived from an EMBL/GenBank/DDBJ whole genome shotgun (WGS) entry which is preliminary data.</text>
</comment>
<sequence length="341" mass="38607">MVTDLYTSPKEVKRAITQRIRGALTMMGSLTKAELCQRLGISFPTISKFLHQMEVDGEIFYKGDDDSSGGRRAKRYAYNPEYMSGLALFVEKTEINYAVFNSFGEIKEQGTTPNVLQHNVQLLENHVELLIEKYPRIRSIAIGMPGAVKNGRVIFSPPYEQYLNYNFQERFESKFQIPVVVENDMNASVLGYASNFELEEESLVYLYFSPYGPGSGMMINGDVVRGSTFFTGEISFVPLYDDRSFLEALHQGESNQRMDFESAGKIDAIARLIATYAAILNPRAIVFGNDEIDEALLSSIRNKSSNYIPQDHLPLLVTSNLKQDYLSGLQYLSRNLMIMDY</sequence>
<evidence type="ECO:0000256" key="2">
    <source>
        <dbReference type="ARBA" id="ARBA00006479"/>
    </source>
</evidence>
<protein>
    <submittedName>
        <fullName evidence="4">ROK family protein</fullName>
    </submittedName>
</protein>